<evidence type="ECO:0008006" key="4">
    <source>
        <dbReference type="Google" id="ProtNLM"/>
    </source>
</evidence>
<evidence type="ECO:0000256" key="1">
    <source>
        <dbReference type="SAM" id="SignalP"/>
    </source>
</evidence>
<name>A0A8H3ZY11_9PEZI</name>
<dbReference type="EMBL" id="WOWK01000014">
    <property type="protein sequence ID" value="KAF0329050.1"/>
    <property type="molecule type" value="Genomic_DNA"/>
</dbReference>
<dbReference type="Proteomes" id="UP000434172">
    <property type="component" value="Unassembled WGS sequence"/>
</dbReference>
<protein>
    <recommendedName>
        <fullName evidence="4">Secreted protein</fullName>
    </recommendedName>
</protein>
<gene>
    <name evidence="2" type="ORF">GQ607_003718</name>
</gene>
<proteinExistence type="predicted"/>
<dbReference type="AlphaFoldDB" id="A0A8H3ZY11"/>
<keyword evidence="1" id="KW-0732">Signal</keyword>
<accession>A0A8H3ZY11</accession>
<evidence type="ECO:0000313" key="2">
    <source>
        <dbReference type="EMBL" id="KAF0329050.1"/>
    </source>
</evidence>
<organism evidence="2 3">
    <name type="scientific">Colletotrichum asianum</name>
    <dbReference type="NCBI Taxonomy" id="702518"/>
    <lineage>
        <taxon>Eukaryota</taxon>
        <taxon>Fungi</taxon>
        <taxon>Dikarya</taxon>
        <taxon>Ascomycota</taxon>
        <taxon>Pezizomycotina</taxon>
        <taxon>Sordariomycetes</taxon>
        <taxon>Hypocreomycetidae</taxon>
        <taxon>Glomerellales</taxon>
        <taxon>Glomerellaceae</taxon>
        <taxon>Colletotrichum</taxon>
        <taxon>Colletotrichum gloeosporioides species complex</taxon>
    </lineage>
</organism>
<feature type="signal peptide" evidence="1">
    <location>
        <begin position="1"/>
        <end position="27"/>
    </location>
</feature>
<sequence>MRPRQGISFLQFAFVLLAAVNLQQDEARNRKCTTRSGSDDPSRARYRYTSPPSFLTLRYLPTYLTGWCSFLTPR</sequence>
<comment type="caution">
    <text evidence="2">The sequence shown here is derived from an EMBL/GenBank/DDBJ whole genome shotgun (WGS) entry which is preliminary data.</text>
</comment>
<evidence type="ECO:0000313" key="3">
    <source>
        <dbReference type="Proteomes" id="UP000434172"/>
    </source>
</evidence>
<reference evidence="2 3" key="1">
    <citation type="submission" date="2019-12" db="EMBL/GenBank/DDBJ databases">
        <title>A genome sequence resource for the geographically widespread anthracnose pathogen Colletotrichum asianum.</title>
        <authorList>
            <person name="Meng Y."/>
        </authorList>
    </citation>
    <scope>NUCLEOTIDE SEQUENCE [LARGE SCALE GENOMIC DNA]</scope>
    <source>
        <strain evidence="2 3">ICMP 18580</strain>
    </source>
</reference>
<feature type="chain" id="PRO_5034392895" description="Secreted protein" evidence="1">
    <location>
        <begin position="28"/>
        <end position="74"/>
    </location>
</feature>
<keyword evidence="3" id="KW-1185">Reference proteome</keyword>